<name>A0A6A6H5X2_VIRVR</name>
<proteinExistence type="predicted"/>
<sequence>MDRSQRSQEALCLSCATALFCGRIVQKRAVNVTPHNQTPPKVKLCFTSPSSTPQIFLTQFIKNSIYQGLTVFPGR</sequence>
<gene>
    <name evidence="1" type="ORF">EV356DRAFT_503754</name>
</gene>
<evidence type="ECO:0000313" key="2">
    <source>
        <dbReference type="Proteomes" id="UP000800092"/>
    </source>
</evidence>
<organism evidence="1 2">
    <name type="scientific">Viridothelium virens</name>
    <name type="common">Speckled blister lichen</name>
    <name type="synonym">Trypethelium virens</name>
    <dbReference type="NCBI Taxonomy" id="1048519"/>
    <lineage>
        <taxon>Eukaryota</taxon>
        <taxon>Fungi</taxon>
        <taxon>Dikarya</taxon>
        <taxon>Ascomycota</taxon>
        <taxon>Pezizomycotina</taxon>
        <taxon>Dothideomycetes</taxon>
        <taxon>Dothideomycetes incertae sedis</taxon>
        <taxon>Trypetheliales</taxon>
        <taxon>Trypetheliaceae</taxon>
        <taxon>Viridothelium</taxon>
    </lineage>
</organism>
<dbReference type="EMBL" id="ML991807">
    <property type="protein sequence ID" value="KAF2233412.1"/>
    <property type="molecule type" value="Genomic_DNA"/>
</dbReference>
<evidence type="ECO:0000313" key="1">
    <source>
        <dbReference type="EMBL" id="KAF2233412.1"/>
    </source>
</evidence>
<reference evidence="1" key="1">
    <citation type="journal article" date="2020" name="Stud. Mycol.">
        <title>101 Dothideomycetes genomes: a test case for predicting lifestyles and emergence of pathogens.</title>
        <authorList>
            <person name="Haridas S."/>
            <person name="Albert R."/>
            <person name="Binder M."/>
            <person name="Bloem J."/>
            <person name="Labutti K."/>
            <person name="Salamov A."/>
            <person name="Andreopoulos B."/>
            <person name="Baker S."/>
            <person name="Barry K."/>
            <person name="Bills G."/>
            <person name="Bluhm B."/>
            <person name="Cannon C."/>
            <person name="Castanera R."/>
            <person name="Culley D."/>
            <person name="Daum C."/>
            <person name="Ezra D."/>
            <person name="Gonzalez J."/>
            <person name="Henrissat B."/>
            <person name="Kuo A."/>
            <person name="Liang C."/>
            <person name="Lipzen A."/>
            <person name="Lutzoni F."/>
            <person name="Magnuson J."/>
            <person name="Mondo S."/>
            <person name="Nolan M."/>
            <person name="Ohm R."/>
            <person name="Pangilinan J."/>
            <person name="Park H.-J."/>
            <person name="Ramirez L."/>
            <person name="Alfaro M."/>
            <person name="Sun H."/>
            <person name="Tritt A."/>
            <person name="Yoshinaga Y."/>
            <person name="Zwiers L.-H."/>
            <person name="Turgeon B."/>
            <person name="Goodwin S."/>
            <person name="Spatafora J."/>
            <person name="Crous P."/>
            <person name="Grigoriev I."/>
        </authorList>
    </citation>
    <scope>NUCLEOTIDE SEQUENCE</scope>
    <source>
        <strain evidence="1">Tuck. ex Michener</strain>
    </source>
</reference>
<accession>A0A6A6H5X2</accession>
<keyword evidence="2" id="KW-1185">Reference proteome</keyword>
<dbReference type="AlphaFoldDB" id="A0A6A6H5X2"/>
<dbReference type="Proteomes" id="UP000800092">
    <property type="component" value="Unassembled WGS sequence"/>
</dbReference>
<protein>
    <submittedName>
        <fullName evidence="1">Uncharacterized protein</fullName>
    </submittedName>
</protein>